<dbReference type="PANTHER" id="PTHR47332:SF4">
    <property type="entry name" value="SET DOMAIN-CONTAINING PROTEIN 5"/>
    <property type="match status" value="1"/>
</dbReference>
<protein>
    <recommendedName>
        <fullName evidence="1">SET domain-containing protein</fullName>
    </recommendedName>
</protein>
<dbReference type="EMBL" id="JAULSU010000002">
    <property type="protein sequence ID" value="KAK0627923.1"/>
    <property type="molecule type" value="Genomic_DNA"/>
</dbReference>
<dbReference type="InterPro" id="IPR046341">
    <property type="entry name" value="SET_dom_sf"/>
</dbReference>
<organism evidence="2 3">
    <name type="scientific">Immersiella caudata</name>
    <dbReference type="NCBI Taxonomy" id="314043"/>
    <lineage>
        <taxon>Eukaryota</taxon>
        <taxon>Fungi</taxon>
        <taxon>Dikarya</taxon>
        <taxon>Ascomycota</taxon>
        <taxon>Pezizomycotina</taxon>
        <taxon>Sordariomycetes</taxon>
        <taxon>Sordariomycetidae</taxon>
        <taxon>Sordariales</taxon>
        <taxon>Lasiosphaeriaceae</taxon>
        <taxon>Immersiella</taxon>
    </lineage>
</organism>
<dbReference type="InterPro" id="IPR011990">
    <property type="entry name" value="TPR-like_helical_dom_sf"/>
</dbReference>
<reference evidence="2" key="1">
    <citation type="submission" date="2023-06" db="EMBL/GenBank/DDBJ databases">
        <title>Genome-scale phylogeny and comparative genomics of the fungal order Sordariales.</title>
        <authorList>
            <consortium name="Lawrence Berkeley National Laboratory"/>
            <person name="Hensen N."/>
            <person name="Bonometti L."/>
            <person name="Westerberg I."/>
            <person name="Brannstrom I.O."/>
            <person name="Guillou S."/>
            <person name="Cros-Aarteil S."/>
            <person name="Calhoun S."/>
            <person name="Haridas S."/>
            <person name="Kuo A."/>
            <person name="Mondo S."/>
            <person name="Pangilinan J."/>
            <person name="Riley R."/>
            <person name="Labutti K."/>
            <person name="Andreopoulos B."/>
            <person name="Lipzen A."/>
            <person name="Chen C."/>
            <person name="Yanf M."/>
            <person name="Daum C."/>
            <person name="Ng V."/>
            <person name="Clum A."/>
            <person name="Steindorff A."/>
            <person name="Ohm R."/>
            <person name="Martin F."/>
            <person name="Silar P."/>
            <person name="Natvig D."/>
            <person name="Lalanne C."/>
            <person name="Gautier V."/>
            <person name="Ament-Velasquez S.L."/>
            <person name="Kruys A."/>
            <person name="Hutchinson M.I."/>
            <person name="Powell A.J."/>
            <person name="Barry K."/>
            <person name="Miller A.N."/>
            <person name="Grigoriev I.V."/>
            <person name="Debuchy R."/>
            <person name="Gladieux P."/>
            <person name="Thoren M.H."/>
            <person name="Johannesson H."/>
        </authorList>
    </citation>
    <scope>NUCLEOTIDE SEQUENCE</scope>
    <source>
        <strain evidence="2">CBS 606.72</strain>
    </source>
</reference>
<dbReference type="Gene3D" id="1.25.40.10">
    <property type="entry name" value="Tetratricopeptide repeat domain"/>
    <property type="match status" value="1"/>
</dbReference>
<gene>
    <name evidence="2" type="ORF">B0T14DRAFT_552734</name>
</gene>
<evidence type="ECO:0000313" key="3">
    <source>
        <dbReference type="Proteomes" id="UP001175000"/>
    </source>
</evidence>
<proteinExistence type="predicted"/>
<dbReference type="Proteomes" id="UP001175000">
    <property type="component" value="Unassembled WGS sequence"/>
</dbReference>
<feature type="domain" description="SET" evidence="1">
    <location>
        <begin position="1"/>
        <end position="111"/>
    </location>
</feature>
<keyword evidence="3" id="KW-1185">Reference proteome</keyword>
<dbReference type="SUPFAM" id="SSF82199">
    <property type="entry name" value="SET domain"/>
    <property type="match status" value="1"/>
</dbReference>
<dbReference type="Pfam" id="PF00856">
    <property type="entry name" value="SET"/>
    <property type="match status" value="1"/>
</dbReference>
<dbReference type="PANTHER" id="PTHR47332">
    <property type="entry name" value="SET DOMAIN-CONTAINING PROTEIN 5"/>
    <property type="match status" value="1"/>
</dbReference>
<name>A0AA40C8B3_9PEZI</name>
<dbReference type="InterPro" id="IPR053185">
    <property type="entry name" value="SET_domain_protein"/>
</dbReference>
<comment type="caution">
    <text evidence="2">The sequence shown here is derived from an EMBL/GenBank/DDBJ whole genome shotgun (WGS) entry which is preliminary data.</text>
</comment>
<accession>A0AA40C8B3</accession>
<evidence type="ECO:0000313" key="2">
    <source>
        <dbReference type="EMBL" id="KAK0627923.1"/>
    </source>
</evidence>
<dbReference type="PROSITE" id="PS50280">
    <property type="entry name" value="SET"/>
    <property type="match status" value="1"/>
</dbReference>
<dbReference type="CDD" id="cd20071">
    <property type="entry name" value="SET_SMYD"/>
    <property type="match status" value="1"/>
</dbReference>
<dbReference type="InterPro" id="IPR001214">
    <property type="entry name" value="SET_dom"/>
</dbReference>
<sequence>MSMEYLASSKAHHRRRLMKAAMEQLPRDTKEKIAGLQRGKGGHEVDRIFGVNTHTVGMEGGLYVGLFLEVARINHSCRPNAYYRFHGDRLTMEIVSHSAIEAGAEVLINWSDTPLGMPHKDRRRFLKENWDIDCECSLCRAQESQISDSEAARKQMEDLPQTMMEARTNKFYKDAITIANDWMYYCEFEGLSPLQMELWDILADLHNLKGDLESAIRYARMALDGWVKFGSVDDSQLENAKEALMRLWKKGEERVEKGVVGGGLSDGKG</sequence>
<evidence type="ECO:0000259" key="1">
    <source>
        <dbReference type="PROSITE" id="PS50280"/>
    </source>
</evidence>
<dbReference type="AlphaFoldDB" id="A0AA40C8B3"/>
<dbReference type="Gene3D" id="2.170.270.10">
    <property type="entry name" value="SET domain"/>
    <property type="match status" value="1"/>
</dbReference>